<comment type="caution">
    <text evidence="1">The sequence shown here is derived from an EMBL/GenBank/DDBJ whole genome shotgun (WGS) entry which is preliminary data.</text>
</comment>
<sequence length="145" mass="17587">MDSLRIYTYNFPNYPYPTYVLGLNFLKRFNVFFDMRNRRLGLQPVKHFQRVINPQHPRYYFNIQKNTTGKYIITDIADYKENYFKSTDLRVGDEVVMINKMPIQSVTPIIFNKFLRRDIMVFDLKREKNLQRITVKVNHNEKHGD</sequence>
<protein>
    <recommendedName>
        <fullName evidence="2">PDZ domain-containing protein</fullName>
    </recommendedName>
</protein>
<dbReference type="AlphaFoldDB" id="A0A645GQP1"/>
<dbReference type="InterPro" id="IPR021109">
    <property type="entry name" value="Peptidase_aspartic_dom_sf"/>
</dbReference>
<dbReference type="EMBL" id="VSSQ01078827">
    <property type="protein sequence ID" value="MPN28506.1"/>
    <property type="molecule type" value="Genomic_DNA"/>
</dbReference>
<accession>A0A645GQP1</accession>
<dbReference type="SUPFAM" id="SSF50630">
    <property type="entry name" value="Acid proteases"/>
    <property type="match status" value="1"/>
</dbReference>
<gene>
    <name evidence="1" type="ORF">SDC9_175948</name>
</gene>
<name>A0A645GQP1_9ZZZZ</name>
<organism evidence="1">
    <name type="scientific">bioreactor metagenome</name>
    <dbReference type="NCBI Taxonomy" id="1076179"/>
    <lineage>
        <taxon>unclassified sequences</taxon>
        <taxon>metagenomes</taxon>
        <taxon>ecological metagenomes</taxon>
    </lineage>
</organism>
<evidence type="ECO:0008006" key="2">
    <source>
        <dbReference type="Google" id="ProtNLM"/>
    </source>
</evidence>
<reference evidence="1" key="1">
    <citation type="submission" date="2019-08" db="EMBL/GenBank/DDBJ databases">
        <authorList>
            <person name="Kucharzyk K."/>
            <person name="Murdoch R.W."/>
            <person name="Higgins S."/>
            <person name="Loffler F."/>
        </authorList>
    </citation>
    <scope>NUCLEOTIDE SEQUENCE</scope>
</reference>
<evidence type="ECO:0000313" key="1">
    <source>
        <dbReference type="EMBL" id="MPN28506.1"/>
    </source>
</evidence>
<proteinExistence type="predicted"/>